<dbReference type="Gene3D" id="1.10.630.10">
    <property type="entry name" value="Cytochrome P450"/>
    <property type="match status" value="1"/>
</dbReference>
<evidence type="ECO:0000256" key="4">
    <source>
        <dbReference type="ARBA" id="ARBA00023004"/>
    </source>
</evidence>
<keyword evidence="5" id="KW-1133">Transmembrane helix</keyword>
<dbReference type="GO" id="GO:0005506">
    <property type="term" value="F:iron ion binding"/>
    <property type="evidence" value="ECO:0007669"/>
    <property type="project" value="InterPro"/>
</dbReference>
<comment type="cofactor">
    <cofactor evidence="1">
        <name>heme</name>
        <dbReference type="ChEBI" id="CHEBI:30413"/>
    </cofactor>
</comment>
<dbReference type="Proteomes" id="UP000276215">
    <property type="component" value="Unassembled WGS sequence"/>
</dbReference>
<proteinExistence type="inferred from homology"/>
<dbReference type="InterPro" id="IPR050121">
    <property type="entry name" value="Cytochrome_P450_monoxygenase"/>
</dbReference>
<dbReference type="Pfam" id="PF00067">
    <property type="entry name" value="p450"/>
    <property type="match status" value="1"/>
</dbReference>
<keyword evidence="7" id="KW-1185">Reference proteome</keyword>
<evidence type="ECO:0000313" key="7">
    <source>
        <dbReference type="Proteomes" id="UP000276215"/>
    </source>
</evidence>
<evidence type="ECO:0000256" key="3">
    <source>
        <dbReference type="ARBA" id="ARBA00022723"/>
    </source>
</evidence>
<sequence>MKAIPGAEKTIFKILADCYSRMSRLRKILAEQSFGMEVLTLGNIALAITTCFFLHCFKQRFFGPLRHLPGPWWSHYTQFPDTLHLLAGDRGLYVHSLHERYGDTFRLGPNTVGATGREAVKTIFGGGSKRPFHKEPVFTQMFNFRRTPEENIAGIHDPKSSAKRRMMYGNVYSRGNVLNMQDIYQKCFMNFITKLEECRKNSHDGIVGVISHFRAMAFDVLTEAAFGGLYKGTGYGTDVVDILDSVMNANQFQFYFGTPIYNLAMKIPWKKLDWLRTKEEFCDKRPPGKPNSKQPRPVKTLRRSVREYFCRDRQPRTLSASSP</sequence>
<dbReference type="AlphaFoldDB" id="A0A3N4IYM6"/>
<accession>A0A3N4IYM6</accession>
<keyword evidence="3" id="KW-0479">Metal-binding</keyword>
<evidence type="ECO:0000313" key="6">
    <source>
        <dbReference type="EMBL" id="RPA91273.1"/>
    </source>
</evidence>
<dbReference type="InterPro" id="IPR001128">
    <property type="entry name" value="Cyt_P450"/>
</dbReference>
<dbReference type="GO" id="GO:0016705">
    <property type="term" value="F:oxidoreductase activity, acting on paired donors, with incorporation or reduction of molecular oxygen"/>
    <property type="evidence" value="ECO:0007669"/>
    <property type="project" value="InterPro"/>
</dbReference>
<dbReference type="InterPro" id="IPR036396">
    <property type="entry name" value="Cyt_P450_sf"/>
</dbReference>
<dbReference type="PANTHER" id="PTHR24305:SF232">
    <property type="entry name" value="P450, PUTATIVE (EUROFUNG)-RELATED"/>
    <property type="match status" value="1"/>
</dbReference>
<dbReference type="PANTHER" id="PTHR24305">
    <property type="entry name" value="CYTOCHROME P450"/>
    <property type="match status" value="1"/>
</dbReference>
<name>A0A3N4IYM6_9PEZI</name>
<gene>
    <name evidence="6" type="ORF">L873DRAFT_338407</name>
</gene>
<evidence type="ECO:0000256" key="1">
    <source>
        <dbReference type="ARBA" id="ARBA00001971"/>
    </source>
</evidence>
<keyword evidence="4" id="KW-0408">Iron</keyword>
<dbReference type="OrthoDB" id="1470350at2759"/>
<organism evidence="6 7">
    <name type="scientific">Choiromyces venosus 120613-1</name>
    <dbReference type="NCBI Taxonomy" id="1336337"/>
    <lineage>
        <taxon>Eukaryota</taxon>
        <taxon>Fungi</taxon>
        <taxon>Dikarya</taxon>
        <taxon>Ascomycota</taxon>
        <taxon>Pezizomycotina</taxon>
        <taxon>Pezizomycetes</taxon>
        <taxon>Pezizales</taxon>
        <taxon>Tuberaceae</taxon>
        <taxon>Choiromyces</taxon>
    </lineage>
</organism>
<protein>
    <submittedName>
        <fullName evidence="6">Cytochrome P450</fullName>
    </submittedName>
</protein>
<dbReference type="GO" id="GO:0004497">
    <property type="term" value="F:monooxygenase activity"/>
    <property type="evidence" value="ECO:0007669"/>
    <property type="project" value="InterPro"/>
</dbReference>
<dbReference type="SUPFAM" id="SSF48264">
    <property type="entry name" value="Cytochrome P450"/>
    <property type="match status" value="1"/>
</dbReference>
<dbReference type="STRING" id="1336337.A0A3N4IYM6"/>
<keyword evidence="5" id="KW-0472">Membrane</keyword>
<reference evidence="6 7" key="1">
    <citation type="journal article" date="2018" name="Nat. Ecol. Evol.">
        <title>Pezizomycetes genomes reveal the molecular basis of ectomycorrhizal truffle lifestyle.</title>
        <authorList>
            <person name="Murat C."/>
            <person name="Payen T."/>
            <person name="Noel B."/>
            <person name="Kuo A."/>
            <person name="Morin E."/>
            <person name="Chen J."/>
            <person name="Kohler A."/>
            <person name="Krizsan K."/>
            <person name="Balestrini R."/>
            <person name="Da Silva C."/>
            <person name="Montanini B."/>
            <person name="Hainaut M."/>
            <person name="Levati E."/>
            <person name="Barry K.W."/>
            <person name="Belfiori B."/>
            <person name="Cichocki N."/>
            <person name="Clum A."/>
            <person name="Dockter R.B."/>
            <person name="Fauchery L."/>
            <person name="Guy J."/>
            <person name="Iotti M."/>
            <person name="Le Tacon F."/>
            <person name="Lindquist E.A."/>
            <person name="Lipzen A."/>
            <person name="Malagnac F."/>
            <person name="Mello A."/>
            <person name="Molinier V."/>
            <person name="Miyauchi S."/>
            <person name="Poulain J."/>
            <person name="Riccioni C."/>
            <person name="Rubini A."/>
            <person name="Sitrit Y."/>
            <person name="Splivallo R."/>
            <person name="Traeger S."/>
            <person name="Wang M."/>
            <person name="Zifcakova L."/>
            <person name="Wipf D."/>
            <person name="Zambonelli A."/>
            <person name="Paolocci F."/>
            <person name="Nowrousian M."/>
            <person name="Ottonello S."/>
            <person name="Baldrian P."/>
            <person name="Spatafora J.W."/>
            <person name="Henrissat B."/>
            <person name="Nagy L.G."/>
            <person name="Aury J.M."/>
            <person name="Wincker P."/>
            <person name="Grigoriev I.V."/>
            <person name="Bonfante P."/>
            <person name="Martin F.M."/>
        </authorList>
    </citation>
    <scope>NUCLEOTIDE SEQUENCE [LARGE SCALE GENOMIC DNA]</scope>
    <source>
        <strain evidence="6 7">120613-1</strain>
    </source>
</reference>
<feature type="transmembrane region" description="Helical" evidence="5">
    <location>
        <begin position="38"/>
        <end position="57"/>
    </location>
</feature>
<keyword evidence="5" id="KW-0812">Transmembrane</keyword>
<comment type="similarity">
    <text evidence="2">Belongs to the cytochrome P450 family.</text>
</comment>
<evidence type="ECO:0000256" key="5">
    <source>
        <dbReference type="SAM" id="Phobius"/>
    </source>
</evidence>
<dbReference type="EMBL" id="ML120501">
    <property type="protein sequence ID" value="RPA91273.1"/>
    <property type="molecule type" value="Genomic_DNA"/>
</dbReference>
<dbReference type="GO" id="GO:0020037">
    <property type="term" value="F:heme binding"/>
    <property type="evidence" value="ECO:0007669"/>
    <property type="project" value="InterPro"/>
</dbReference>
<evidence type="ECO:0000256" key="2">
    <source>
        <dbReference type="ARBA" id="ARBA00010617"/>
    </source>
</evidence>